<keyword evidence="9" id="KW-1185">Reference proteome</keyword>
<reference evidence="6 8" key="1">
    <citation type="submission" date="2017-09" db="EMBL/GenBank/DDBJ databases">
        <authorList>
            <person name="Thomas P."/>
            <person name="Seyboldt C."/>
        </authorList>
    </citation>
    <scope>NUCLEOTIDE SEQUENCE [LARGE SCALE GENOMIC DNA]</scope>
    <source>
        <strain evidence="6 8">DSM 7534</strain>
    </source>
</reference>
<reference evidence="7" key="2">
    <citation type="submission" date="2022-06" db="EMBL/GenBank/DDBJ databases">
        <authorList>
            <person name="Holder M.E."/>
            <person name="Ajami N.J."/>
            <person name="Petrosino J.F."/>
        </authorList>
    </citation>
    <scope>NUCLEOTIDE SEQUENCE</scope>
    <source>
        <strain evidence="7">RMA 8861</strain>
    </source>
</reference>
<dbReference type="GO" id="GO:0016874">
    <property type="term" value="F:ligase activity"/>
    <property type="evidence" value="ECO:0007669"/>
    <property type="project" value="UniProtKB-KW"/>
</dbReference>
<name>A0A9N7JLE1_CLOSE</name>
<dbReference type="GeneID" id="303561191"/>
<dbReference type="Gene3D" id="3.30.470.20">
    <property type="entry name" value="ATP-grasp fold, B domain"/>
    <property type="match status" value="1"/>
</dbReference>
<dbReference type="PANTHER" id="PTHR43585">
    <property type="entry name" value="FUMIPYRROLE BIOSYNTHESIS PROTEIN C"/>
    <property type="match status" value="1"/>
</dbReference>
<dbReference type="Gene3D" id="3.30.1490.20">
    <property type="entry name" value="ATP-grasp fold, A domain"/>
    <property type="match status" value="1"/>
</dbReference>
<dbReference type="InterPro" id="IPR013815">
    <property type="entry name" value="ATP_grasp_subdomain_1"/>
</dbReference>
<keyword evidence="1" id="KW-0436">Ligase</keyword>
<dbReference type="PROSITE" id="PS50975">
    <property type="entry name" value="ATP_GRASP"/>
    <property type="match status" value="1"/>
</dbReference>
<sequence length="398" mass="43903">MKLLSIGAGKEQIYSIKKAIEKGHYVIAIDGNKESEGFKLANEYSVVDISKENEVIEFAKKNNIEGILQVPIGRFLSTIGAVNDSLNLKGISKEAALNCVNKTKTNEILFHNNIGCAGQITLKTFDNMELINKINDFGLPCVIKPKFGSGSSGVRIINNKAEVEKMVAEHLEENLTGEVIIEELLEGIEYGVDFVVIDNSGYLVLVREKELTDIPFRQEVAFIGPANLEDIIYDKVFNIMDKATKALGINNTLVHADIMIKDNEVKIIEISGRPSGLLLSSKIVPLSTGLDYLGLGVDIVTSNISKDLNLTNLEKNCVGISFFNLNEGKVVDITDISEMLKGNVIEYINNININDELTIIKKGKDLIDRGHVIVKGKTVDEVKLLFKNILQNIKIENV</sequence>
<accession>A0A9N7JLE1</accession>
<dbReference type="GO" id="GO:0046872">
    <property type="term" value="F:metal ion binding"/>
    <property type="evidence" value="ECO:0007669"/>
    <property type="project" value="InterPro"/>
</dbReference>
<dbReference type="AlphaFoldDB" id="A0A9N7JLE1"/>
<proteinExistence type="predicted"/>
<dbReference type="Proteomes" id="UP000280586">
    <property type="component" value="Chromosome"/>
</dbReference>
<organism evidence="6 8">
    <name type="scientific">Clostridium septicum</name>
    <dbReference type="NCBI Taxonomy" id="1504"/>
    <lineage>
        <taxon>Bacteria</taxon>
        <taxon>Bacillati</taxon>
        <taxon>Bacillota</taxon>
        <taxon>Clostridia</taxon>
        <taxon>Eubacteriales</taxon>
        <taxon>Clostridiaceae</taxon>
        <taxon>Clostridium</taxon>
    </lineage>
</organism>
<protein>
    <submittedName>
        <fullName evidence="6">ATP-grasp domain-containing protein</fullName>
    </submittedName>
</protein>
<dbReference type="Gene3D" id="3.40.50.20">
    <property type="match status" value="1"/>
</dbReference>
<dbReference type="Proteomes" id="UP001055437">
    <property type="component" value="Chromosome"/>
</dbReference>
<evidence type="ECO:0000313" key="6">
    <source>
        <dbReference type="EMBL" id="AYE34873.1"/>
    </source>
</evidence>
<gene>
    <name evidence="6" type="ORF">CP523_10900</name>
    <name evidence="7" type="ORF">NH397_03245</name>
</gene>
<dbReference type="RefSeq" id="WP_066677639.1">
    <property type="nucleotide sequence ID" value="NZ_CABMIZ010000029.1"/>
</dbReference>
<evidence type="ECO:0000313" key="8">
    <source>
        <dbReference type="Proteomes" id="UP000280586"/>
    </source>
</evidence>
<evidence type="ECO:0000256" key="1">
    <source>
        <dbReference type="ARBA" id="ARBA00022598"/>
    </source>
</evidence>
<dbReference type="EMBL" id="CP099799">
    <property type="protein sequence ID" value="USS01467.1"/>
    <property type="molecule type" value="Genomic_DNA"/>
</dbReference>
<feature type="domain" description="ATP-grasp" evidence="5">
    <location>
        <begin position="106"/>
        <end position="301"/>
    </location>
</feature>
<dbReference type="KEGG" id="csep:CP523_10900"/>
<dbReference type="PANTHER" id="PTHR43585:SF2">
    <property type="entry name" value="ATP-GRASP ENZYME FSQD"/>
    <property type="match status" value="1"/>
</dbReference>
<dbReference type="OrthoDB" id="9803907at2"/>
<evidence type="ECO:0000313" key="7">
    <source>
        <dbReference type="EMBL" id="USS01467.1"/>
    </source>
</evidence>
<dbReference type="InterPro" id="IPR011761">
    <property type="entry name" value="ATP-grasp"/>
</dbReference>
<keyword evidence="2 4" id="KW-0547">Nucleotide-binding</keyword>
<dbReference type="SUPFAM" id="SSF56059">
    <property type="entry name" value="Glutathione synthetase ATP-binding domain-like"/>
    <property type="match status" value="1"/>
</dbReference>
<evidence type="ECO:0000313" key="9">
    <source>
        <dbReference type="Proteomes" id="UP001055437"/>
    </source>
</evidence>
<evidence type="ECO:0000256" key="3">
    <source>
        <dbReference type="ARBA" id="ARBA00022840"/>
    </source>
</evidence>
<dbReference type="SMART" id="SM01209">
    <property type="entry name" value="GARS_A"/>
    <property type="match status" value="1"/>
</dbReference>
<dbReference type="GO" id="GO:0005524">
    <property type="term" value="F:ATP binding"/>
    <property type="evidence" value="ECO:0007669"/>
    <property type="project" value="UniProtKB-UniRule"/>
</dbReference>
<evidence type="ECO:0000259" key="5">
    <source>
        <dbReference type="PROSITE" id="PS50975"/>
    </source>
</evidence>
<dbReference type="InterPro" id="IPR052032">
    <property type="entry name" value="ATP-dep_AA_Ligase"/>
</dbReference>
<keyword evidence="3 4" id="KW-0067">ATP-binding</keyword>
<evidence type="ECO:0000256" key="4">
    <source>
        <dbReference type="PROSITE-ProRule" id="PRU00409"/>
    </source>
</evidence>
<evidence type="ECO:0000256" key="2">
    <source>
        <dbReference type="ARBA" id="ARBA00022741"/>
    </source>
</evidence>
<dbReference type="Pfam" id="PF13535">
    <property type="entry name" value="ATP-grasp_4"/>
    <property type="match status" value="1"/>
</dbReference>
<dbReference type="EMBL" id="CP023671">
    <property type="protein sequence ID" value="AYE34873.1"/>
    <property type="molecule type" value="Genomic_DNA"/>
</dbReference>